<name>A0A4D6MTI3_VIGUN</name>
<gene>
    <name evidence="2" type="ORF">DEO72_LG8g2117</name>
</gene>
<reference evidence="2 3" key="1">
    <citation type="submission" date="2019-04" db="EMBL/GenBank/DDBJ databases">
        <title>An improved genome assembly and genetic linkage map for asparagus bean, Vigna unguiculata ssp. sesquipedialis.</title>
        <authorList>
            <person name="Xia Q."/>
            <person name="Zhang R."/>
            <person name="Dong Y."/>
        </authorList>
    </citation>
    <scope>NUCLEOTIDE SEQUENCE [LARGE SCALE GENOMIC DNA]</scope>
    <source>
        <tissue evidence="2">Leaf</tissue>
    </source>
</reference>
<accession>A0A4D6MTI3</accession>
<proteinExistence type="predicted"/>
<dbReference type="AlphaFoldDB" id="A0A4D6MTI3"/>
<evidence type="ECO:0000256" key="1">
    <source>
        <dbReference type="SAM" id="MobiDB-lite"/>
    </source>
</evidence>
<protein>
    <submittedName>
        <fullName evidence="2">Uncharacterized protein</fullName>
    </submittedName>
</protein>
<evidence type="ECO:0000313" key="2">
    <source>
        <dbReference type="EMBL" id="QCE04084.1"/>
    </source>
</evidence>
<sequence length="100" mass="11257">MAWWWSRTRVQAGVEDRSNLARVRLQVQTALSVTRWLPWSHPPPPCEALHPPATHPFLRSTDLPPPWPPLRRRPIAPGPPSPQAVAGGSSCKIFIFTNPR</sequence>
<organism evidence="2 3">
    <name type="scientific">Vigna unguiculata</name>
    <name type="common">Cowpea</name>
    <dbReference type="NCBI Taxonomy" id="3917"/>
    <lineage>
        <taxon>Eukaryota</taxon>
        <taxon>Viridiplantae</taxon>
        <taxon>Streptophyta</taxon>
        <taxon>Embryophyta</taxon>
        <taxon>Tracheophyta</taxon>
        <taxon>Spermatophyta</taxon>
        <taxon>Magnoliopsida</taxon>
        <taxon>eudicotyledons</taxon>
        <taxon>Gunneridae</taxon>
        <taxon>Pentapetalae</taxon>
        <taxon>rosids</taxon>
        <taxon>fabids</taxon>
        <taxon>Fabales</taxon>
        <taxon>Fabaceae</taxon>
        <taxon>Papilionoideae</taxon>
        <taxon>50 kb inversion clade</taxon>
        <taxon>NPAAA clade</taxon>
        <taxon>indigoferoid/millettioid clade</taxon>
        <taxon>Phaseoleae</taxon>
        <taxon>Vigna</taxon>
    </lineage>
</organism>
<dbReference type="EMBL" id="CP039352">
    <property type="protein sequence ID" value="QCE04084.1"/>
    <property type="molecule type" value="Genomic_DNA"/>
</dbReference>
<keyword evidence="3" id="KW-1185">Reference proteome</keyword>
<feature type="region of interest" description="Disordered" evidence="1">
    <location>
        <begin position="68"/>
        <end position="87"/>
    </location>
</feature>
<dbReference type="Proteomes" id="UP000501690">
    <property type="component" value="Linkage Group LG8"/>
</dbReference>
<evidence type="ECO:0000313" key="3">
    <source>
        <dbReference type="Proteomes" id="UP000501690"/>
    </source>
</evidence>